<evidence type="ECO:0000313" key="9">
    <source>
        <dbReference type="EMBL" id="AUW94919.1"/>
    </source>
</evidence>
<feature type="transmembrane region" description="Helical" evidence="7">
    <location>
        <begin position="347"/>
        <end position="368"/>
    </location>
</feature>
<feature type="transmembrane region" description="Helical" evidence="7">
    <location>
        <begin position="284"/>
        <end position="308"/>
    </location>
</feature>
<sequence>MARAAGLRQLWHSLPLERFSTRENYIWLVVATVCIGAFMAALDASIVNVALPDLSTYFHSSASLVSWVLIAYLLTLATLLTLFGRLADILGRRPLYTFGFLVFIVGSAACGAAVNLPMLIISRIFQAAGAAMLQANSVAIITAAVPASVRGRAIGFQGSAQAIGLSLGPAIGGALIGLFGWRAIFYVNVPVGLIGTLMAAMILPKDKLQGHHATFDWWGTLLMTPFLVLLMMALTEGQSWGWTSPAVIGMFVAAALFLTGFIVRELSFRAPLVDMRLFKIAIFSLGNFTGLLSYLAMFGVLFLMPFYFERVLNYHSAVTGLILTAVPLGMTVAAPKSGALADRYGPRLLTTGGMALTGLATLMLAWTISLHAQVILIVMELVMVGVGLGMFTPPNNSSVMGSLPSSRLGVGGGILNMARSLGMALGTAVSGTVLAILLTAHGGIEQPGGPKAPWIPSTRVALLVLVGLSALAAVLSIFRVAGNSRPASGQSQESMPLEW</sequence>
<evidence type="ECO:0000256" key="5">
    <source>
        <dbReference type="ARBA" id="ARBA00022989"/>
    </source>
</evidence>
<evidence type="ECO:0000259" key="8">
    <source>
        <dbReference type="PROSITE" id="PS50850"/>
    </source>
</evidence>
<evidence type="ECO:0000256" key="7">
    <source>
        <dbReference type="SAM" id="Phobius"/>
    </source>
</evidence>
<evidence type="ECO:0000256" key="2">
    <source>
        <dbReference type="ARBA" id="ARBA00022448"/>
    </source>
</evidence>
<evidence type="ECO:0000256" key="1">
    <source>
        <dbReference type="ARBA" id="ARBA00004651"/>
    </source>
</evidence>
<dbReference type="CDD" id="cd17321">
    <property type="entry name" value="MFS_MMR_MDR_like"/>
    <property type="match status" value="1"/>
</dbReference>
<dbReference type="EMBL" id="CP019454">
    <property type="protein sequence ID" value="AUW94919.1"/>
    <property type="molecule type" value="Genomic_DNA"/>
</dbReference>
<feature type="transmembrane region" description="Helical" evidence="7">
    <location>
        <begin position="240"/>
        <end position="263"/>
    </location>
</feature>
<keyword evidence="10" id="KW-1185">Reference proteome</keyword>
<dbReference type="InterPro" id="IPR004638">
    <property type="entry name" value="EmrB-like"/>
</dbReference>
<evidence type="ECO:0000313" key="10">
    <source>
        <dbReference type="Proteomes" id="UP000325292"/>
    </source>
</evidence>
<feature type="transmembrane region" description="Helical" evidence="7">
    <location>
        <begin position="215"/>
        <end position="234"/>
    </location>
</feature>
<accession>A0ABM6RTZ2</accession>
<feature type="transmembrane region" description="Helical" evidence="7">
    <location>
        <begin position="185"/>
        <end position="203"/>
    </location>
</feature>
<protein>
    <submittedName>
        <fullName evidence="9">MFS transporter</fullName>
    </submittedName>
</protein>
<keyword evidence="5 7" id="KW-1133">Transmembrane helix</keyword>
<feature type="transmembrane region" description="Helical" evidence="7">
    <location>
        <begin position="159"/>
        <end position="179"/>
    </location>
</feature>
<dbReference type="Pfam" id="PF07690">
    <property type="entry name" value="MFS_1"/>
    <property type="match status" value="1"/>
</dbReference>
<dbReference type="InterPro" id="IPR036259">
    <property type="entry name" value="MFS_trans_sf"/>
</dbReference>
<name>A0ABM6RTZ2_9FIRM</name>
<keyword evidence="3" id="KW-1003">Cell membrane</keyword>
<feature type="transmembrane region" description="Helical" evidence="7">
    <location>
        <begin position="95"/>
        <end position="118"/>
    </location>
</feature>
<keyword evidence="2" id="KW-0813">Transport</keyword>
<feature type="transmembrane region" description="Helical" evidence="7">
    <location>
        <begin position="374"/>
        <end position="392"/>
    </location>
</feature>
<dbReference type="NCBIfam" id="TIGR00711">
    <property type="entry name" value="efflux_EmrB"/>
    <property type="match status" value="1"/>
</dbReference>
<evidence type="ECO:0000256" key="3">
    <source>
        <dbReference type="ARBA" id="ARBA00022475"/>
    </source>
</evidence>
<evidence type="ECO:0000256" key="4">
    <source>
        <dbReference type="ARBA" id="ARBA00022692"/>
    </source>
</evidence>
<dbReference type="PRINTS" id="PR01036">
    <property type="entry name" value="TCRTETB"/>
</dbReference>
<keyword evidence="4 7" id="KW-0812">Transmembrane</keyword>
<feature type="domain" description="Major facilitator superfamily (MFS) profile" evidence="8">
    <location>
        <begin position="29"/>
        <end position="484"/>
    </location>
</feature>
<dbReference type="SUPFAM" id="SSF103473">
    <property type="entry name" value="MFS general substrate transporter"/>
    <property type="match status" value="1"/>
</dbReference>
<keyword evidence="6 7" id="KW-0472">Membrane</keyword>
<comment type="subcellular location">
    <subcellularLocation>
        <location evidence="1">Cell membrane</location>
        <topology evidence="1">Multi-pass membrane protein</topology>
    </subcellularLocation>
</comment>
<reference evidence="9 10" key="1">
    <citation type="journal article" date="2019" name="Sci. Rep.">
        <title>Sulfobacillus thermotolerans: new insights into resistance and metabolic capacities of acidophilic chemolithotrophs.</title>
        <authorList>
            <person name="Panyushkina A.E."/>
            <person name="Babenko V.V."/>
            <person name="Nikitina A.S."/>
            <person name="Selezneva O.V."/>
            <person name="Tsaplina I.A."/>
            <person name="Letarova M.A."/>
            <person name="Kostryukova E.S."/>
            <person name="Letarov A.V."/>
        </authorList>
    </citation>
    <scope>NUCLEOTIDE SEQUENCE [LARGE SCALE GENOMIC DNA]</scope>
    <source>
        <strain evidence="9 10">Kr1</strain>
    </source>
</reference>
<dbReference type="InterPro" id="IPR011701">
    <property type="entry name" value="MFS"/>
</dbReference>
<organism evidence="9 10">
    <name type="scientific">Sulfobacillus thermotolerans</name>
    <dbReference type="NCBI Taxonomy" id="338644"/>
    <lineage>
        <taxon>Bacteria</taxon>
        <taxon>Bacillati</taxon>
        <taxon>Bacillota</taxon>
        <taxon>Clostridia</taxon>
        <taxon>Eubacteriales</taxon>
        <taxon>Clostridiales Family XVII. Incertae Sedis</taxon>
        <taxon>Sulfobacillus</taxon>
    </lineage>
</organism>
<feature type="transmembrane region" description="Helical" evidence="7">
    <location>
        <begin position="64"/>
        <end position="83"/>
    </location>
</feature>
<dbReference type="PANTHER" id="PTHR42718">
    <property type="entry name" value="MAJOR FACILITATOR SUPERFAMILY MULTIDRUG TRANSPORTER MFSC"/>
    <property type="match status" value="1"/>
</dbReference>
<evidence type="ECO:0000256" key="6">
    <source>
        <dbReference type="ARBA" id="ARBA00023136"/>
    </source>
</evidence>
<feature type="transmembrane region" description="Helical" evidence="7">
    <location>
        <begin position="25"/>
        <end position="44"/>
    </location>
</feature>
<dbReference type="Gene3D" id="1.20.1250.20">
    <property type="entry name" value="MFS general substrate transporter like domains"/>
    <property type="match status" value="2"/>
</dbReference>
<dbReference type="InterPro" id="IPR020846">
    <property type="entry name" value="MFS_dom"/>
</dbReference>
<feature type="transmembrane region" description="Helical" evidence="7">
    <location>
        <begin position="421"/>
        <end position="440"/>
    </location>
</feature>
<feature type="transmembrane region" description="Helical" evidence="7">
    <location>
        <begin position="314"/>
        <end position="335"/>
    </location>
</feature>
<proteinExistence type="predicted"/>
<gene>
    <name evidence="9" type="ORF">BXT84_13955</name>
</gene>
<feature type="transmembrane region" description="Helical" evidence="7">
    <location>
        <begin position="460"/>
        <end position="481"/>
    </location>
</feature>
<dbReference type="PROSITE" id="PS50850">
    <property type="entry name" value="MFS"/>
    <property type="match status" value="1"/>
</dbReference>
<dbReference type="Proteomes" id="UP000325292">
    <property type="component" value="Chromosome"/>
</dbReference>
<dbReference type="PANTHER" id="PTHR42718:SF46">
    <property type="entry name" value="BLR6921 PROTEIN"/>
    <property type="match status" value="1"/>
</dbReference>